<protein>
    <submittedName>
        <fullName evidence="2">Uncharacterized protein</fullName>
    </submittedName>
</protein>
<gene>
    <name evidence="2" type="ORF">AXF42_Ash008633</name>
</gene>
<organism evidence="2 3">
    <name type="scientific">Apostasia shenzhenica</name>
    <dbReference type="NCBI Taxonomy" id="1088818"/>
    <lineage>
        <taxon>Eukaryota</taxon>
        <taxon>Viridiplantae</taxon>
        <taxon>Streptophyta</taxon>
        <taxon>Embryophyta</taxon>
        <taxon>Tracheophyta</taxon>
        <taxon>Spermatophyta</taxon>
        <taxon>Magnoliopsida</taxon>
        <taxon>Liliopsida</taxon>
        <taxon>Asparagales</taxon>
        <taxon>Orchidaceae</taxon>
        <taxon>Apostasioideae</taxon>
        <taxon>Apostasia</taxon>
    </lineage>
</organism>
<dbReference type="Proteomes" id="UP000236161">
    <property type="component" value="Unassembled WGS sequence"/>
</dbReference>
<name>A0A2I0B1Z6_9ASPA</name>
<reference evidence="2 3" key="1">
    <citation type="journal article" date="2017" name="Nature">
        <title>The Apostasia genome and the evolution of orchids.</title>
        <authorList>
            <person name="Zhang G.Q."/>
            <person name="Liu K.W."/>
            <person name="Li Z."/>
            <person name="Lohaus R."/>
            <person name="Hsiao Y.Y."/>
            <person name="Niu S.C."/>
            <person name="Wang J.Y."/>
            <person name="Lin Y.C."/>
            <person name="Xu Q."/>
            <person name="Chen L.J."/>
            <person name="Yoshida K."/>
            <person name="Fujiwara S."/>
            <person name="Wang Z.W."/>
            <person name="Zhang Y.Q."/>
            <person name="Mitsuda N."/>
            <person name="Wang M."/>
            <person name="Liu G.H."/>
            <person name="Pecoraro L."/>
            <person name="Huang H.X."/>
            <person name="Xiao X.J."/>
            <person name="Lin M."/>
            <person name="Wu X.Y."/>
            <person name="Wu W.L."/>
            <person name="Chen Y.Y."/>
            <person name="Chang S.B."/>
            <person name="Sakamoto S."/>
            <person name="Ohme-Takagi M."/>
            <person name="Yagi M."/>
            <person name="Zeng S.J."/>
            <person name="Shen C.Y."/>
            <person name="Yeh C.M."/>
            <person name="Luo Y.B."/>
            <person name="Tsai W.C."/>
            <person name="Van de Peer Y."/>
            <person name="Liu Z.J."/>
        </authorList>
    </citation>
    <scope>NUCLEOTIDE SEQUENCE [LARGE SCALE GENOMIC DNA]</scope>
    <source>
        <strain evidence="3">cv. Shenzhen</strain>
        <tissue evidence="2">Stem</tissue>
    </source>
</reference>
<feature type="chain" id="PRO_5014170637" evidence="1">
    <location>
        <begin position="23"/>
        <end position="136"/>
    </location>
</feature>
<dbReference type="AlphaFoldDB" id="A0A2I0B1Z6"/>
<keyword evidence="1" id="KW-0732">Signal</keyword>
<sequence length="136" mass="15332">MAPNSLLLLLLLLLLLFATVTTTTTADDDGWIQLTSPAAEEACNVAVETLNNRDELYLEPKGALHLFILMSFNWVKYRGICYGGVPFRKRHAGEPFRKRQSTLMALEVSFAVERYKPLAVEHVMNLNVTHMLSLPQ</sequence>
<keyword evidence="3" id="KW-1185">Reference proteome</keyword>
<evidence type="ECO:0000256" key="1">
    <source>
        <dbReference type="SAM" id="SignalP"/>
    </source>
</evidence>
<feature type="signal peptide" evidence="1">
    <location>
        <begin position="1"/>
        <end position="22"/>
    </location>
</feature>
<dbReference type="EMBL" id="KZ451923">
    <property type="protein sequence ID" value="PKA61802.1"/>
    <property type="molecule type" value="Genomic_DNA"/>
</dbReference>
<evidence type="ECO:0000313" key="2">
    <source>
        <dbReference type="EMBL" id="PKA61802.1"/>
    </source>
</evidence>
<accession>A0A2I0B1Z6</accession>
<proteinExistence type="predicted"/>
<evidence type="ECO:0000313" key="3">
    <source>
        <dbReference type="Proteomes" id="UP000236161"/>
    </source>
</evidence>